<evidence type="ECO:0000256" key="9">
    <source>
        <dbReference type="ARBA" id="ARBA00023002"/>
    </source>
</evidence>
<feature type="binding site" evidence="12">
    <location>
        <begin position="191"/>
        <end position="192"/>
    </location>
    <ligand>
        <name>substrate</name>
    </ligand>
</feature>
<evidence type="ECO:0000256" key="4">
    <source>
        <dbReference type="ARBA" id="ARBA00008008"/>
    </source>
</evidence>
<keyword evidence="5 12" id="KW-0963">Cytoplasm</keyword>
<accession>A0A2P7Q2N7</accession>
<feature type="binding site" evidence="12">
    <location>
        <begin position="45"/>
        <end position="46"/>
    </location>
    <ligand>
        <name>FMN</name>
        <dbReference type="ChEBI" id="CHEBI:58210"/>
    </ligand>
</feature>
<feature type="binding site" evidence="12">
    <location>
        <position position="99"/>
    </location>
    <ligand>
        <name>FMN</name>
        <dbReference type="ChEBI" id="CHEBI:58210"/>
    </ligand>
</feature>
<evidence type="ECO:0000256" key="11">
    <source>
        <dbReference type="ARBA" id="ARBA00048996"/>
    </source>
</evidence>
<dbReference type="NCBIfam" id="NF005574">
    <property type="entry name" value="PRK07259.1"/>
    <property type="match status" value="1"/>
</dbReference>
<feature type="binding site" evidence="12">
    <location>
        <position position="126"/>
    </location>
    <ligand>
        <name>substrate</name>
    </ligand>
</feature>
<feature type="binding site" evidence="12">
    <location>
        <begin position="242"/>
        <end position="243"/>
    </location>
    <ligand>
        <name>FMN</name>
        <dbReference type="ChEBI" id="CHEBI:58210"/>
    </ligand>
</feature>
<dbReference type="Proteomes" id="UP000241434">
    <property type="component" value="Unassembled WGS sequence"/>
</dbReference>
<dbReference type="CDD" id="cd04740">
    <property type="entry name" value="DHOD_1B_like"/>
    <property type="match status" value="1"/>
</dbReference>
<feature type="binding site" evidence="12">
    <location>
        <position position="45"/>
    </location>
    <ligand>
        <name>substrate</name>
    </ligand>
</feature>
<dbReference type="FunFam" id="3.20.20.70:FF:000027">
    <property type="entry name" value="Dihydropyrimidine dehydrogenase [NADP(+)]"/>
    <property type="match status" value="1"/>
</dbReference>
<protein>
    <recommendedName>
        <fullName evidence="12">Dihydroorotate dehydrogenase</fullName>
        <shortName evidence="12">DHOD</shortName>
        <shortName evidence="12">DHODase</shortName>
        <shortName evidence="12">DHOdehase</shortName>
        <ecNumber evidence="12">1.3.-.-</ecNumber>
    </recommendedName>
</protein>
<feature type="binding site" evidence="12">
    <location>
        <position position="126"/>
    </location>
    <ligand>
        <name>FMN</name>
        <dbReference type="ChEBI" id="CHEBI:58210"/>
    </ligand>
</feature>
<evidence type="ECO:0000313" key="14">
    <source>
        <dbReference type="EMBL" id="PSJ32231.1"/>
    </source>
</evidence>
<dbReference type="AlphaFoldDB" id="A0A2P7Q2N7"/>
<evidence type="ECO:0000256" key="8">
    <source>
        <dbReference type="ARBA" id="ARBA00022975"/>
    </source>
</evidence>
<dbReference type="NCBIfam" id="TIGR01037">
    <property type="entry name" value="pyrD_sub1_fam"/>
    <property type="match status" value="1"/>
</dbReference>
<comment type="function">
    <text evidence="1">Catalyzes the conversion of dihydroorotate to orotate with NAD(+) as electron acceptor.</text>
</comment>
<dbReference type="EMBL" id="JYGE01000001">
    <property type="protein sequence ID" value="PSJ32231.1"/>
    <property type="molecule type" value="Genomic_DNA"/>
</dbReference>
<name>A0A2P7Q2N7_9FIRM</name>
<dbReference type="InterPro" id="IPR012135">
    <property type="entry name" value="Dihydroorotate_DH_1_2"/>
</dbReference>
<dbReference type="InterPro" id="IPR024920">
    <property type="entry name" value="Dihydroorotate_DH_1"/>
</dbReference>
<dbReference type="GO" id="GO:0005737">
    <property type="term" value="C:cytoplasm"/>
    <property type="evidence" value="ECO:0007669"/>
    <property type="project" value="UniProtKB-SubCell"/>
</dbReference>
<dbReference type="PROSITE" id="PS00912">
    <property type="entry name" value="DHODEHASE_2"/>
    <property type="match status" value="1"/>
</dbReference>
<evidence type="ECO:0000256" key="2">
    <source>
        <dbReference type="ARBA" id="ARBA00004496"/>
    </source>
</evidence>
<keyword evidence="9 12" id="KW-0560">Oxidoreductase</keyword>
<gene>
    <name evidence="12" type="primary">pyrD</name>
    <name evidence="14" type="ORF">UF10_00240</name>
</gene>
<dbReference type="UniPathway" id="UPA00070"/>
<evidence type="ECO:0000256" key="10">
    <source>
        <dbReference type="ARBA" id="ARBA00023027"/>
    </source>
</evidence>
<dbReference type="InterPro" id="IPR005720">
    <property type="entry name" value="Dihydroorotate_DH_cat"/>
</dbReference>
<dbReference type="PIRSF" id="PIRSF000164">
    <property type="entry name" value="DHO_oxidase"/>
    <property type="match status" value="1"/>
</dbReference>
<dbReference type="EC" id="1.3.-.-" evidence="12"/>
<dbReference type="InterPro" id="IPR013785">
    <property type="entry name" value="Aldolase_TIM"/>
</dbReference>
<keyword evidence="15" id="KW-1185">Reference proteome</keyword>
<evidence type="ECO:0000313" key="15">
    <source>
        <dbReference type="Proteomes" id="UP000241434"/>
    </source>
</evidence>
<dbReference type="GO" id="GO:0006207">
    <property type="term" value="P:'de novo' pyrimidine nucleobase biosynthetic process"/>
    <property type="evidence" value="ECO:0007669"/>
    <property type="project" value="InterPro"/>
</dbReference>
<evidence type="ECO:0000256" key="12">
    <source>
        <dbReference type="HAMAP-Rule" id="MF_00224"/>
    </source>
</evidence>
<reference evidence="14" key="1">
    <citation type="thesis" date="2015" institute="Rutgers" country="The State University of New Jersey, 14 College Farm Rd., New Brunswick, NJ, USA">
        <title>Ammonia toxicity in bacteria and its implications for treatment of and resource recovery from highly nitrogenous organic wastes.</title>
        <authorList>
            <person name="Luther A.K."/>
        </authorList>
    </citation>
    <scope>NUCLEOTIDE SEQUENCE</scope>
    <source>
        <strain evidence="14">RT-10B</strain>
    </source>
</reference>
<keyword evidence="6 12" id="KW-0285">Flavoprotein</keyword>
<comment type="pathway">
    <text evidence="3">Pyrimidine metabolism; UMP biosynthesis via de novo pathway; orotate from (S)-dihydroorotate (NAD(+) route): step 1/1.</text>
</comment>
<evidence type="ECO:0000256" key="3">
    <source>
        <dbReference type="ARBA" id="ARBA00004715"/>
    </source>
</evidence>
<feature type="binding site" evidence="12">
    <location>
        <position position="164"/>
    </location>
    <ligand>
        <name>FMN</name>
        <dbReference type="ChEBI" id="CHEBI:58210"/>
    </ligand>
</feature>
<evidence type="ECO:0000256" key="1">
    <source>
        <dbReference type="ARBA" id="ARBA00003616"/>
    </source>
</evidence>
<feature type="binding site" evidence="12">
    <location>
        <position position="216"/>
    </location>
    <ligand>
        <name>FMN</name>
        <dbReference type="ChEBI" id="CHEBI:58210"/>
    </ligand>
</feature>
<dbReference type="GO" id="GO:0004589">
    <property type="term" value="F:dihydroorotate dehydrogenase (NAD+) activity"/>
    <property type="evidence" value="ECO:0007669"/>
    <property type="project" value="UniProtKB-EC"/>
</dbReference>
<evidence type="ECO:0000256" key="7">
    <source>
        <dbReference type="ARBA" id="ARBA00022643"/>
    </source>
</evidence>
<dbReference type="InterPro" id="IPR001295">
    <property type="entry name" value="Dihydroorotate_DH_CS"/>
</dbReference>
<comment type="similarity">
    <text evidence="4 12">Belongs to the dihydroorotate dehydrogenase family. Type 1 subfamily.</text>
</comment>
<comment type="caution">
    <text evidence="14">The sequence shown here is derived from an EMBL/GenBank/DDBJ whole genome shotgun (WGS) entry which is preliminary data.</text>
</comment>
<comment type="subcellular location">
    <subcellularLocation>
        <location evidence="2 12">Cytoplasm</location>
    </subcellularLocation>
</comment>
<sequence>MADLRVNLCGMNLKNPIIMASGTFGFGKEYGEIYDISVLGGISSKGLTYVPKAGNDGLRVYETASGMMNSVGLENPGVQGFIDQELPSFSKLDLCRIVNLGGSCEDDYVEGAKLLDDKDFDIIELNISCPNVKHGGMAFGIKSEVARDVVRSVRKATKKPLIVKLSPNAEDIVEMAKVCEEEGADGISLVNTFKAMAIDIKNKKPVFDNVTAGLSGPAIKPIALRMVYEVCKAVSIPVVGMGGIMNAGDVIEFIMAGATCVQIGTANFTDPKIGEKIIADLNKYMEENNIKSLDEIRGII</sequence>
<keyword evidence="10" id="KW-0520">NAD</keyword>
<feature type="binding site" evidence="12">
    <location>
        <begin position="264"/>
        <end position="265"/>
    </location>
    <ligand>
        <name>FMN</name>
        <dbReference type="ChEBI" id="CHEBI:58210"/>
    </ligand>
</feature>
<dbReference type="InterPro" id="IPR033888">
    <property type="entry name" value="DHOD_1B"/>
</dbReference>
<keyword evidence="7 12" id="KW-0288">FMN</keyword>
<feature type="domain" description="Dihydroorotate dehydrogenase catalytic" evidence="13">
    <location>
        <begin position="4"/>
        <end position="285"/>
    </location>
</feature>
<keyword evidence="8 12" id="KW-0665">Pyrimidine biosynthesis</keyword>
<dbReference type="RefSeq" id="WP_106775868.1">
    <property type="nucleotide sequence ID" value="NZ_JYGE01000001.1"/>
</dbReference>
<feature type="active site" description="Nucleophile" evidence="12">
    <location>
        <position position="129"/>
    </location>
</feature>
<feature type="binding site" evidence="12">
    <location>
        <position position="21"/>
    </location>
    <ligand>
        <name>FMN</name>
        <dbReference type="ChEBI" id="CHEBI:58210"/>
    </ligand>
</feature>
<comment type="catalytic activity">
    <reaction evidence="12">
        <text>(S)-dihydroorotate + A = orotate + AH2</text>
        <dbReference type="Rhea" id="RHEA:18073"/>
        <dbReference type="ChEBI" id="CHEBI:13193"/>
        <dbReference type="ChEBI" id="CHEBI:17499"/>
        <dbReference type="ChEBI" id="CHEBI:30839"/>
        <dbReference type="ChEBI" id="CHEBI:30864"/>
    </reaction>
</comment>
<feature type="binding site" evidence="12">
    <location>
        <begin position="69"/>
        <end position="73"/>
    </location>
    <ligand>
        <name>substrate</name>
    </ligand>
</feature>
<evidence type="ECO:0000256" key="6">
    <source>
        <dbReference type="ARBA" id="ARBA00022630"/>
    </source>
</evidence>
<dbReference type="Gene3D" id="3.20.20.70">
    <property type="entry name" value="Aldolase class I"/>
    <property type="match status" value="1"/>
</dbReference>
<comment type="catalytic activity">
    <reaction evidence="11">
        <text>(S)-dihydroorotate + NAD(+) = orotate + NADH + H(+)</text>
        <dbReference type="Rhea" id="RHEA:13513"/>
        <dbReference type="ChEBI" id="CHEBI:15378"/>
        <dbReference type="ChEBI" id="CHEBI:30839"/>
        <dbReference type="ChEBI" id="CHEBI:30864"/>
        <dbReference type="ChEBI" id="CHEBI:57540"/>
        <dbReference type="ChEBI" id="CHEBI:57945"/>
        <dbReference type="EC" id="1.3.1.14"/>
    </reaction>
</comment>
<dbReference type="GO" id="GO:0044205">
    <property type="term" value="P:'de novo' UMP biosynthetic process"/>
    <property type="evidence" value="ECO:0007669"/>
    <property type="project" value="UniProtKB-UniRule"/>
</dbReference>
<organism evidence="14 15">
    <name type="scientific">Peptostreptococcus russellii</name>
    <dbReference type="NCBI Taxonomy" id="215200"/>
    <lineage>
        <taxon>Bacteria</taxon>
        <taxon>Bacillati</taxon>
        <taxon>Bacillota</taxon>
        <taxon>Clostridia</taxon>
        <taxon>Peptostreptococcales</taxon>
        <taxon>Peptostreptococcaceae</taxon>
        <taxon>Peptostreptococcus</taxon>
    </lineage>
</organism>
<comment type="cofactor">
    <cofactor evidence="12">
        <name>FMN</name>
        <dbReference type="ChEBI" id="CHEBI:58210"/>
    </cofactor>
    <text evidence="12">Binds 1 FMN per subunit.</text>
</comment>
<dbReference type="SUPFAM" id="SSF51395">
    <property type="entry name" value="FMN-linked oxidoreductases"/>
    <property type="match status" value="1"/>
</dbReference>
<dbReference type="PANTHER" id="PTHR48109:SF1">
    <property type="entry name" value="DIHYDROOROTATE DEHYDROGENASE (FUMARATE)"/>
    <property type="match status" value="1"/>
</dbReference>
<dbReference type="HAMAP" id="MF_00224">
    <property type="entry name" value="DHO_dh_type1"/>
    <property type="match status" value="1"/>
</dbReference>
<dbReference type="InterPro" id="IPR050074">
    <property type="entry name" value="DHO_dehydrogenase"/>
</dbReference>
<dbReference type="PANTHER" id="PTHR48109">
    <property type="entry name" value="DIHYDROOROTATE DEHYDROGENASE (QUINONE), MITOCHONDRIAL-RELATED"/>
    <property type="match status" value="1"/>
</dbReference>
<dbReference type="InterPro" id="IPR049622">
    <property type="entry name" value="Dihydroorotate_DH_I"/>
</dbReference>
<feature type="binding site" evidence="12">
    <location>
        <position position="190"/>
    </location>
    <ligand>
        <name>FMN</name>
        <dbReference type="ChEBI" id="CHEBI:58210"/>
    </ligand>
</feature>
<dbReference type="Pfam" id="PF01180">
    <property type="entry name" value="DHO_dh"/>
    <property type="match status" value="1"/>
</dbReference>
<evidence type="ECO:0000256" key="5">
    <source>
        <dbReference type="ARBA" id="ARBA00022490"/>
    </source>
</evidence>
<proteinExistence type="inferred from homology"/>
<evidence type="ECO:0000259" key="13">
    <source>
        <dbReference type="Pfam" id="PF01180"/>
    </source>
</evidence>
<dbReference type="OrthoDB" id="9794954at2"/>